<protein>
    <submittedName>
        <fullName evidence="3">Uncharacterized protein</fullName>
    </submittedName>
</protein>
<keyword evidence="2" id="KW-0812">Transmembrane</keyword>
<reference evidence="3" key="1">
    <citation type="journal article" date="2015" name="Nature">
        <title>Complex archaea that bridge the gap between prokaryotes and eukaryotes.</title>
        <authorList>
            <person name="Spang A."/>
            <person name="Saw J.H."/>
            <person name="Jorgensen S.L."/>
            <person name="Zaremba-Niedzwiedzka K."/>
            <person name="Martijn J."/>
            <person name="Lind A.E."/>
            <person name="van Eijk R."/>
            <person name="Schleper C."/>
            <person name="Guy L."/>
            <person name="Ettema T.J."/>
        </authorList>
    </citation>
    <scope>NUCLEOTIDE SEQUENCE</scope>
</reference>
<name>A0A0F9UK60_9ZZZZ</name>
<dbReference type="AlphaFoldDB" id="A0A0F9UK60"/>
<dbReference type="EMBL" id="LAZR01000084">
    <property type="protein sequence ID" value="KKN93640.1"/>
    <property type="molecule type" value="Genomic_DNA"/>
</dbReference>
<sequence length="365" mass="42613">MAESEDYSDEDAEERREDAYRHEVDRGKEEKTASLMHTEVKFTTQSILKYGAIKFFSKHGRLISTLFIAVVFLSIFFILMKSVFFESNAADIMVDFENLVRTFGIPIILLFRFIQLLLFDIPETAYPIWFYILATIFFTWLFGRTRDVFGFMYLKGDRKLKLILFPRYFDTAGKQYIGGRASFIYRLFHGNPRYPLHNDYYQHALHQTAELDIIEVANGRNLERQWTGTILIIQTDPTDDIDDDEEVANILLIHDEPIDDAGEEFRRTVRIDDSRIVAFVDFQSMIIGEQLRYRQQYHQLKDELHDAYRTIDDLGIDSATKLARDLTMSPATRARKARGEQNPAEDGLDELEGKFSEQTEELSNL</sequence>
<feature type="transmembrane region" description="Helical" evidence="2">
    <location>
        <begin position="62"/>
        <end position="79"/>
    </location>
</feature>
<keyword evidence="2" id="KW-1133">Transmembrane helix</keyword>
<organism evidence="3">
    <name type="scientific">marine sediment metagenome</name>
    <dbReference type="NCBI Taxonomy" id="412755"/>
    <lineage>
        <taxon>unclassified sequences</taxon>
        <taxon>metagenomes</taxon>
        <taxon>ecological metagenomes</taxon>
    </lineage>
</organism>
<feature type="region of interest" description="Disordered" evidence="1">
    <location>
        <begin position="1"/>
        <end position="28"/>
    </location>
</feature>
<evidence type="ECO:0000256" key="1">
    <source>
        <dbReference type="SAM" id="MobiDB-lite"/>
    </source>
</evidence>
<evidence type="ECO:0000313" key="3">
    <source>
        <dbReference type="EMBL" id="KKN93640.1"/>
    </source>
</evidence>
<feature type="compositionally biased region" description="Acidic residues" evidence="1">
    <location>
        <begin position="1"/>
        <end position="12"/>
    </location>
</feature>
<feature type="region of interest" description="Disordered" evidence="1">
    <location>
        <begin position="330"/>
        <end position="365"/>
    </location>
</feature>
<comment type="caution">
    <text evidence="3">The sequence shown here is derived from an EMBL/GenBank/DDBJ whole genome shotgun (WGS) entry which is preliminary data.</text>
</comment>
<feature type="transmembrane region" description="Helical" evidence="2">
    <location>
        <begin position="125"/>
        <end position="143"/>
    </location>
</feature>
<feature type="transmembrane region" description="Helical" evidence="2">
    <location>
        <begin position="99"/>
        <end position="119"/>
    </location>
</feature>
<feature type="compositionally biased region" description="Basic and acidic residues" evidence="1">
    <location>
        <begin position="13"/>
        <end position="28"/>
    </location>
</feature>
<proteinExistence type="predicted"/>
<accession>A0A0F9UK60</accession>
<evidence type="ECO:0000256" key="2">
    <source>
        <dbReference type="SAM" id="Phobius"/>
    </source>
</evidence>
<gene>
    <name evidence="3" type="ORF">LCGC14_0194720</name>
</gene>
<keyword evidence="2" id="KW-0472">Membrane</keyword>